<evidence type="ECO:0000313" key="3">
    <source>
        <dbReference type="Proteomes" id="UP001642720"/>
    </source>
</evidence>
<dbReference type="InterPro" id="IPR036412">
    <property type="entry name" value="HAD-like_sf"/>
</dbReference>
<dbReference type="InterPro" id="IPR050324">
    <property type="entry name" value="CDP-alcohol_PTase-I"/>
</dbReference>
<dbReference type="InterPro" id="IPR024645">
    <property type="entry name" value="Mitochondr_Som1"/>
</dbReference>
<dbReference type="Pfam" id="PF11093">
    <property type="entry name" value="Mitochondr_Som1"/>
    <property type="match status" value="1"/>
</dbReference>
<dbReference type="Gene3D" id="3.40.50.1000">
    <property type="entry name" value="HAD superfamily/HAD-like"/>
    <property type="match status" value="2"/>
</dbReference>
<dbReference type="Pfam" id="PF13344">
    <property type="entry name" value="Hydrolase_6"/>
    <property type="match status" value="1"/>
</dbReference>
<dbReference type="EMBL" id="PPTA01000023">
    <property type="protein sequence ID" value="TFA98130.1"/>
    <property type="molecule type" value="Genomic_DNA"/>
</dbReference>
<proteinExistence type="predicted"/>
<sequence length="612" mass="68080">MLRYNIISVIMATLSKEQQTEFYQHVAQVKKDLDVRVAETESLPSSPELASSSSSRDSVSSIPTPISPLDSSVVADSFVFAFDIDGVLVRGGRPIPEAIEAMKVLDGENEYGMKIPHIFLTNGGGKTEEERCRDLSSQLRREIKPGQFICGHTPMREMANKYNTVLVIGGEGEKCRLVAEGYGFKDVVTPGDIIKHNAATTPFRKLTPEELANSRERNFDDVVIDAVFVFADSRDWAGDIQIMLDVAMSQRGRLGTRSETFDEGPPFYFSHNDVVWSAAHEHVRLGMGALRRMFEITFRDLTDGKGKLHTHAFGKPQVSTFEFAERLMQSWRSTEHGISGPPQTVYFVGDTPESDIQGTNAINQVADNDWYSILVKTGVYQDGTEPAYKPRVTVNTVLDAVHHGIQREMRKKVVSSLKRNVLGQSECAAGPDSLDVRAGGLVAWRLLDIDVLQIIVGACEARGVEATLKIEDEKRHGMGRSRIMTPPCRSFPASELPLRIQQDASGRRRKLDDAGSVSRRIDLSACELFQMLQYKCEVQRPLTRESPVRCFAVDRLFRRCKDKKGVFTVETTAWEGERARADGSSGEGTGTKEPPKPHQWSSSWHDADEAAP</sequence>
<dbReference type="PANTHER" id="PTHR14269:SF4">
    <property type="entry name" value="CAT EYE SYNDROME CRITICAL REGION PROTEIN 5"/>
    <property type="match status" value="1"/>
</dbReference>
<dbReference type="PANTHER" id="PTHR14269">
    <property type="entry name" value="CDP-DIACYLGLYCEROL--GLYCEROL-3-PHOSPHATE 3-PHOSPHATIDYLTRANSFERASE-RELATED"/>
    <property type="match status" value="1"/>
</dbReference>
<name>A0ABY2GRA2_9HYPO</name>
<comment type="caution">
    <text evidence="2">The sequence shown here is derived from an EMBL/GenBank/DDBJ whole genome shotgun (WGS) entry which is preliminary data.</text>
</comment>
<feature type="region of interest" description="Disordered" evidence="1">
    <location>
        <begin position="572"/>
        <end position="612"/>
    </location>
</feature>
<accession>A0ABY2GRA2</accession>
<evidence type="ECO:0008006" key="4">
    <source>
        <dbReference type="Google" id="ProtNLM"/>
    </source>
</evidence>
<dbReference type="SUPFAM" id="SSF56784">
    <property type="entry name" value="HAD-like"/>
    <property type="match status" value="1"/>
</dbReference>
<dbReference type="Proteomes" id="UP001642720">
    <property type="component" value="Unassembled WGS sequence"/>
</dbReference>
<dbReference type="InterPro" id="IPR023214">
    <property type="entry name" value="HAD_sf"/>
</dbReference>
<dbReference type="Pfam" id="PF13242">
    <property type="entry name" value="Hydrolase_like"/>
    <property type="match status" value="1"/>
</dbReference>
<evidence type="ECO:0000313" key="2">
    <source>
        <dbReference type="EMBL" id="TFA98130.1"/>
    </source>
</evidence>
<dbReference type="GeneID" id="300581614"/>
<keyword evidence="3" id="KW-1185">Reference proteome</keyword>
<reference evidence="2 3" key="1">
    <citation type="submission" date="2018-01" db="EMBL/GenBank/DDBJ databases">
        <title>Genome characterization of the sugarcane-associated fungus Trichoderma ghanense CCMA-1212 and their application in lignocelulose bioconversion.</title>
        <authorList>
            <person name="Steindorff A.S."/>
            <person name="Mendes T.D."/>
            <person name="Vilela E.S.D."/>
            <person name="Rodrigues D.S."/>
            <person name="Formighieri E.F."/>
            <person name="Melo I.S."/>
            <person name="Favaro L.C.L."/>
        </authorList>
    </citation>
    <scope>NUCLEOTIDE SEQUENCE [LARGE SCALE GENOMIC DNA]</scope>
    <source>
        <strain evidence="2 3">CCMA-1212</strain>
    </source>
</reference>
<organism evidence="2 3">
    <name type="scientific">Trichoderma ghanense</name>
    <dbReference type="NCBI Taxonomy" id="65468"/>
    <lineage>
        <taxon>Eukaryota</taxon>
        <taxon>Fungi</taxon>
        <taxon>Dikarya</taxon>
        <taxon>Ascomycota</taxon>
        <taxon>Pezizomycotina</taxon>
        <taxon>Sordariomycetes</taxon>
        <taxon>Hypocreomycetidae</taxon>
        <taxon>Hypocreales</taxon>
        <taxon>Hypocreaceae</taxon>
        <taxon>Trichoderma</taxon>
    </lineage>
</organism>
<dbReference type="InterPro" id="IPR006357">
    <property type="entry name" value="HAD-SF_hydro_IIA"/>
</dbReference>
<dbReference type="InterPro" id="IPR006353">
    <property type="entry name" value="HAD-SF_hydro_IIA_CECR5"/>
</dbReference>
<feature type="region of interest" description="Disordered" evidence="1">
    <location>
        <begin position="40"/>
        <end position="62"/>
    </location>
</feature>
<evidence type="ECO:0000256" key="1">
    <source>
        <dbReference type="SAM" id="MobiDB-lite"/>
    </source>
</evidence>
<feature type="compositionally biased region" description="Low complexity" evidence="1">
    <location>
        <begin position="42"/>
        <end position="62"/>
    </location>
</feature>
<dbReference type="NCBIfam" id="TIGR01460">
    <property type="entry name" value="HAD-SF-IIA"/>
    <property type="match status" value="1"/>
</dbReference>
<dbReference type="NCBIfam" id="TIGR01456">
    <property type="entry name" value="CECR5"/>
    <property type="match status" value="1"/>
</dbReference>
<protein>
    <recommendedName>
        <fullName evidence="4">Phosphatidyl synthase</fullName>
    </recommendedName>
</protein>
<dbReference type="RefSeq" id="XP_073554332.1">
    <property type="nucleotide sequence ID" value="XM_073707164.1"/>
</dbReference>
<gene>
    <name evidence="2" type="ORF">CCMA1212_010110</name>
</gene>